<dbReference type="InterPro" id="IPR010432">
    <property type="entry name" value="RDD"/>
</dbReference>
<evidence type="ECO:0000259" key="7">
    <source>
        <dbReference type="Pfam" id="PF06271"/>
    </source>
</evidence>
<reference evidence="8 9" key="1">
    <citation type="submission" date="2024-03" db="EMBL/GenBank/DDBJ databases">
        <title>High-quality draft genome sequence of Oceanobacter sp. wDCs-4.</title>
        <authorList>
            <person name="Dong C."/>
        </authorList>
    </citation>
    <scope>NUCLEOTIDE SEQUENCE [LARGE SCALE GENOMIC DNA]</scope>
    <source>
        <strain evidence="9">wDCs-4</strain>
    </source>
</reference>
<dbReference type="InterPro" id="IPR051791">
    <property type="entry name" value="Pra-immunoreactive"/>
</dbReference>
<accession>A0ABW8NG40</accession>
<keyword evidence="4 6" id="KW-1133">Transmembrane helix</keyword>
<keyword evidence="5 6" id="KW-0472">Membrane</keyword>
<comment type="caution">
    <text evidence="8">The sequence shown here is derived from an EMBL/GenBank/DDBJ whole genome shotgun (WGS) entry which is preliminary data.</text>
</comment>
<organism evidence="8 9">
    <name type="scientific">Oceanobacter antarcticus</name>
    <dbReference type="NCBI Taxonomy" id="3133425"/>
    <lineage>
        <taxon>Bacteria</taxon>
        <taxon>Pseudomonadati</taxon>
        <taxon>Pseudomonadota</taxon>
        <taxon>Gammaproteobacteria</taxon>
        <taxon>Oceanospirillales</taxon>
        <taxon>Oceanospirillaceae</taxon>
        <taxon>Oceanobacter</taxon>
    </lineage>
</organism>
<dbReference type="Pfam" id="PF06271">
    <property type="entry name" value="RDD"/>
    <property type="match status" value="1"/>
</dbReference>
<keyword evidence="9" id="KW-1185">Reference proteome</keyword>
<evidence type="ECO:0000256" key="2">
    <source>
        <dbReference type="ARBA" id="ARBA00022475"/>
    </source>
</evidence>
<evidence type="ECO:0000313" key="9">
    <source>
        <dbReference type="Proteomes" id="UP001620597"/>
    </source>
</evidence>
<evidence type="ECO:0000256" key="4">
    <source>
        <dbReference type="ARBA" id="ARBA00022989"/>
    </source>
</evidence>
<feature type="transmembrane region" description="Helical" evidence="6">
    <location>
        <begin position="50"/>
        <end position="69"/>
    </location>
</feature>
<feature type="transmembrane region" description="Helical" evidence="6">
    <location>
        <begin position="23"/>
        <end position="44"/>
    </location>
</feature>
<dbReference type="PANTHER" id="PTHR36115:SF10">
    <property type="entry name" value="RDD DOMAIN-CONTAINING PROTEIN"/>
    <property type="match status" value="1"/>
</dbReference>
<keyword evidence="2" id="KW-1003">Cell membrane</keyword>
<comment type="subcellular location">
    <subcellularLocation>
        <location evidence="1">Cell membrane</location>
        <topology evidence="1">Multi-pass membrane protein</topology>
    </subcellularLocation>
</comment>
<evidence type="ECO:0000256" key="3">
    <source>
        <dbReference type="ARBA" id="ARBA00022692"/>
    </source>
</evidence>
<evidence type="ECO:0000256" key="1">
    <source>
        <dbReference type="ARBA" id="ARBA00004651"/>
    </source>
</evidence>
<dbReference type="Proteomes" id="UP001620597">
    <property type="component" value="Unassembled WGS sequence"/>
</dbReference>
<evidence type="ECO:0000313" key="8">
    <source>
        <dbReference type="EMBL" id="MFK4751919.1"/>
    </source>
</evidence>
<sequence length="149" mass="16257">MSDHNYPTASLTRRLAALAYDSLVLLALYIVVGFVLVGIAAATHGGQPPGAFPASVNLSVMFCICFFYFSSSWRRGGQSIGMKAWQLKLVTEDTGPIKLSHCMLRTAIGFFSLAAFGLGFFWAVLDTRGRSWHDMASLTRVVFIPKTGD</sequence>
<evidence type="ECO:0000256" key="6">
    <source>
        <dbReference type="SAM" id="Phobius"/>
    </source>
</evidence>
<feature type="transmembrane region" description="Helical" evidence="6">
    <location>
        <begin position="107"/>
        <end position="125"/>
    </location>
</feature>
<dbReference type="PANTHER" id="PTHR36115">
    <property type="entry name" value="PROLINE-RICH ANTIGEN HOMOLOG-RELATED"/>
    <property type="match status" value="1"/>
</dbReference>
<gene>
    <name evidence="8" type="ORF">WG929_05805</name>
</gene>
<protein>
    <submittedName>
        <fullName evidence="8">RDD family protein</fullName>
    </submittedName>
</protein>
<dbReference type="RefSeq" id="WP_416205275.1">
    <property type="nucleotide sequence ID" value="NZ_JBBKTX010000005.1"/>
</dbReference>
<feature type="domain" description="RDD" evidence="7">
    <location>
        <begin position="8"/>
        <end position="136"/>
    </location>
</feature>
<dbReference type="EMBL" id="JBBKTX010000005">
    <property type="protein sequence ID" value="MFK4751919.1"/>
    <property type="molecule type" value="Genomic_DNA"/>
</dbReference>
<keyword evidence="3 6" id="KW-0812">Transmembrane</keyword>
<name>A0ABW8NG40_9GAMM</name>
<proteinExistence type="predicted"/>
<evidence type="ECO:0000256" key="5">
    <source>
        <dbReference type="ARBA" id="ARBA00023136"/>
    </source>
</evidence>